<reference evidence="2 4" key="1">
    <citation type="journal article" date="2011" name="Nature">
        <title>The Medicago genome provides insight into the evolution of rhizobial symbioses.</title>
        <authorList>
            <person name="Young N.D."/>
            <person name="Debelle F."/>
            <person name="Oldroyd G.E."/>
            <person name="Geurts R."/>
            <person name="Cannon S.B."/>
            <person name="Udvardi M.K."/>
            <person name="Benedito V.A."/>
            <person name="Mayer K.F."/>
            <person name="Gouzy J."/>
            <person name="Schoof H."/>
            <person name="Van de Peer Y."/>
            <person name="Proost S."/>
            <person name="Cook D.R."/>
            <person name="Meyers B.C."/>
            <person name="Spannagl M."/>
            <person name="Cheung F."/>
            <person name="De Mita S."/>
            <person name="Krishnakumar V."/>
            <person name="Gundlach H."/>
            <person name="Zhou S."/>
            <person name="Mudge J."/>
            <person name="Bharti A.K."/>
            <person name="Murray J.D."/>
            <person name="Naoumkina M.A."/>
            <person name="Rosen B."/>
            <person name="Silverstein K.A."/>
            <person name="Tang H."/>
            <person name="Rombauts S."/>
            <person name="Zhao P.X."/>
            <person name="Zhou P."/>
            <person name="Barbe V."/>
            <person name="Bardou P."/>
            <person name="Bechner M."/>
            <person name="Bellec A."/>
            <person name="Berger A."/>
            <person name="Berges H."/>
            <person name="Bidwell S."/>
            <person name="Bisseling T."/>
            <person name="Choisne N."/>
            <person name="Couloux A."/>
            <person name="Denny R."/>
            <person name="Deshpande S."/>
            <person name="Dai X."/>
            <person name="Doyle J.J."/>
            <person name="Dudez A.M."/>
            <person name="Farmer A.D."/>
            <person name="Fouteau S."/>
            <person name="Franken C."/>
            <person name="Gibelin C."/>
            <person name="Gish J."/>
            <person name="Goldstein S."/>
            <person name="Gonzalez A.J."/>
            <person name="Green P.J."/>
            <person name="Hallab A."/>
            <person name="Hartog M."/>
            <person name="Hua A."/>
            <person name="Humphray S.J."/>
            <person name="Jeong D.H."/>
            <person name="Jing Y."/>
            <person name="Jocker A."/>
            <person name="Kenton S.M."/>
            <person name="Kim D.J."/>
            <person name="Klee K."/>
            <person name="Lai H."/>
            <person name="Lang C."/>
            <person name="Lin S."/>
            <person name="Macmil S.L."/>
            <person name="Magdelenat G."/>
            <person name="Matthews L."/>
            <person name="McCorrison J."/>
            <person name="Monaghan E.L."/>
            <person name="Mun J.H."/>
            <person name="Najar F.Z."/>
            <person name="Nicholson C."/>
            <person name="Noirot C."/>
            <person name="O'Bleness M."/>
            <person name="Paule C.R."/>
            <person name="Poulain J."/>
            <person name="Prion F."/>
            <person name="Qin B."/>
            <person name="Qu C."/>
            <person name="Retzel E.F."/>
            <person name="Riddle C."/>
            <person name="Sallet E."/>
            <person name="Samain S."/>
            <person name="Samson N."/>
            <person name="Sanders I."/>
            <person name="Saurat O."/>
            <person name="Scarpelli C."/>
            <person name="Schiex T."/>
            <person name="Segurens B."/>
            <person name="Severin A.J."/>
            <person name="Sherrier D.J."/>
            <person name="Shi R."/>
            <person name="Sims S."/>
            <person name="Singer S.R."/>
            <person name="Sinharoy S."/>
            <person name="Sterck L."/>
            <person name="Viollet A."/>
            <person name="Wang B.B."/>
            <person name="Wang K."/>
            <person name="Wang M."/>
            <person name="Wang X."/>
            <person name="Warfsmann J."/>
            <person name="Weissenbach J."/>
            <person name="White D.D."/>
            <person name="White J.D."/>
            <person name="Wiley G.B."/>
            <person name="Wincker P."/>
            <person name="Xing Y."/>
            <person name="Yang L."/>
            <person name="Yao Z."/>
            <person name="Ying F."/>
            <person name="Zhai J."/>
            <person name="Zhou L."/>
            <person name="Zuber A."/>
            <person name="Denarie J."/>
            <person name="Dixon R.A."/>
            <person name="May G.D."/>
            <person name="Schwartz D.C."/>
            <person name="Rogers J."/>
            <person name="Quetier F."/>
            <person name="Town C.D."/>
            <person name="Roe B.A."/>
        </authorList>
    </citation>
    <scope>NUCLEOTIDE SEQUENCE [LARGE SCALE GENOMIC DNA]</scope>
    <source>
        <strain evidence="2">A17</strain>
        <strain evidence="3 4">cv. Jemalong A17</strain>
    </source>
</reference>
<evidence type="ECO:0000313" key="2">
    <source>
        <dbReference type="EMBL" id="KEH16937.1"/>
    </source>
</evidence>
<evidence type="ECO:0000313" key="3">
    <source>
        <dbReference type="EnsemblPlants" id="KEH16937"/>
    </source>
</evidence>
<dbReference type="EnsemblPlants" id="KEH16937">
    <property type="protein sequence ID" value="KEH16937"/>
    <property type="gene ID" value="MTR_0064s0140"/>
</dbReference>
<evidence type="ECO:0000256" key="1">
    <source>
        <dbReference type="SAM" id="MobiDB-lite"/>
    </source>
</evidence>
<keyword evidence="4" id="KW-1185">Reference proteome</keyword>
<reference evidence="2 4" key="2">
    <citation type="journal article" date="2014" name="BMC Genomics">
        <title>An improved genome release (version Mt4.0) for the model legume Medicago truncatula.</title>
        <authorList>
            <person name="Tang H."/>
            <person name="Krishnakumar V."/>
            <person name="Bidwell S."/>
            <person name="Rosen B."/>
            <person name="Chan A."/>
            <person name="Zhou S."/>
            <person name="Gentzbittel L."/>
            <person name="Childs K.L."/>
            <person name="Yandell M."/>
            <person name="Gundlach H."/>
            <person name="Mayer K.F."/>
            <person name="Schwartz D.C."/>
            <person name="Town C.D."/>
        </authorList>
    </citation>
    <scope>GENOME REANNOTATION</scope>
    <source>
        <strain evidence="2">A17</strain>
        <strain evidence="3 4">cv. Jemalong A17</strain>
    </source>
</reference>
<name>A0A072THQ2_MEDTR</name>
<reference evidence="3" key="3">
    <citation type="submission" date="2015-06" db="UniProtKB">
        <authorList>
            <consortium name="EnsemblPlants"/>
        </authorList>
    </citation>
    <scope>IDENTIFICATION</scope>
    <source>
        <strain evidence="3">cv. Jemalong A17</strain>
    </source>
</reference>
<dbReference type="HOGENOM" id="CLU_2149634_0_0_1"/>
<sequence>MQVSGAAISDVMVVLSSSSSLQLPEFFNFHAFDAKNVLSTGFLKLHRLYSLLSLNPTQGFNSRQLVQQRSPFLTSHSGFGSLARREPLRSVASSGQNPTSLIPGSISSYIHS</sequence>
<dbReference type="EMBL" id="KL402789">
    <property type="protein sequence ID" value="KEH16937.1"/>
    <property type="molecule type" value="Genomic_DNA"/>
</dbReference>
<dbReference type="AlphaFoldDB" id="A0A072THQ2"/>
<dbReference type="Proteomes" id="UP000002051">
    <property type="component" value="Unassembled WGS sequence"/>
</dbReference>
<proteinExistence type="predicted"/>
<gene>
    <name evidence="2" type="ORF">MTR_0064s0140</name>
</gene>
<evidence type="ECO:0000313" key="4">
    <source>
        <dbReference type="Proteomes" id="UP000002051"/>
    </source>
</evidence>
<feature type="compositionally biased region" description="Polar residues" evidence="1">
    <location>
        <begin position="91"/>
        <end position="112"/>
    </location>
</feature>
<feature type="region of interest" description="Disordered" evidence="1">
    <location>
        <begin position="89"/>
        <end position="112"/>
    </location>
</feature>
<protein>
    <submittedName>
        <fullName evidence="2 3">Uncharacterized protein</fullName>
    </submittedName>
</protein>
<organism evidence="2 4">
    <name type="scientific">Medicago truncatula</name>
    <name type="common">Barrel medic</name>
    <name type="synonym">Medicago tribuloides</name>
    <dbReference type="NCBI Taxonomy" id="3880"/>
    <lineage>
        <taxon>Eukaryota</taxon>
        <taxon>Viridiplantae</taxon>
        <taxon>Streptophyta</taxon>
        <taxon>Embryophyta</taxon>
        <taxon>Tracheophyta</taxon>
        <taxon>Spermatophyta</taxon>
        <taxon>Magnoliopsida</taxon>
        <taxon>eudicotyledons</taxon>
        <taxon>Gunneridae</taxon>
        <taxon>Pentapetalae</taxon>
        <taxon>rosids</taxon>
        <taxon>fabids</taxon>
        <taxon>Fabales</taxon>
        <taxon>Fabaceae</taxon>
        <taxon>Papilionoideae</taxon>
        <taxon>50 kb inversion clade</taxon>
        <taxon>NPAAA clade</taxon>
        <taxon>Hologalegina</taxon>
        <taxon>IRL clade</taxon>
        <taxon>Trifolieae</taxon>
        <taxon>Medicago</taxon>
    </lineage>
</organism>
<accession>A0A072THQ2</accession>